<gene>
    <name evidence="16" type="primary">BQ5605_C025g10026</name>
    <name evidence="16" type="ORF">BQ5605_C025G10026</name>
</gene>
<evidence type="ECO:0000256" key="4">
    <source>
        <dbReference type="ARBA" id="ARBA00022741"/>
    </source>
</evidence>
<evidence type="ECO:0000256" key="7">
    <source>
        <dbReference type="ARBA" id="ARBA00022840"/>
    </source>
</evidence>
<comment type="catalytic activity">
    <reaction evidence="11">
        <text>ATP + H2O = ADP + phosphate + H(+)</text>
        <dbReference type="Rhea" id="RHEA:13065"/>
        <dbReference type="ChEBI" id="CHEBI:15377"/>
        <dbReference type="ChEBI" id="CHEBI:15378"/>
        <dbReference type="ChEBI" id="CHEBI:30616"/>
        <dbReference type="ChEBI" id="CHEBI:43474"/>
        <dbReference type="ChEBI" id="CHEBI:456216"/>
    </reaction>
    <physiologicalReaction direction="left-to-right" evidence="11">
        <dbReference type="Rhea" id="RHEA:13066"/>
    </physiologicalReaction>
</comment>
<keyword evidence="5" id="KW-0999">Mitochondrion inner membrane</keyword>
<keyword evidence="8" id="KW-1133">Transmembrane helix</keyword>
<keyword evidence="7 12" id="KW-0067">ATP-binding</keyword>
<dbReference type="InterPro" id="IPR014851">
    <property type="entry name" value="BCS1_N"/>
</dbReference>
<dbReference type="Pfam" id="PF25426">
    <property type="entry name" value="AAA_lid_BCS1"/>
    <property type="match status" value="1"/>
</dbReference>
<dbReference type="Pfam" id="PF08740">
    <property type="entry name" value="BCS1_N"/>
    <property type="match status" value="1"/>
</dbReference>
<dbReference type="Gene3D" id="3.40.50.300">
    <property type="entry name" value="P-loop containing nucleotide triphosphate hydrolases"/>
    <property type="match status" value="1"/>
</dbReference>
<evidence type="ECO:0000256" key="12">
    <source>
        <dbReference type="RuleBase" id="RU003651"/>
    </source>
</evidence>
<sequence length="558" mass="61443">MSSSPTSSGKLPFELESILTSSATSPSHAVPSTPSSSNGTVSTASGGMDSIAASSANKGWIASMLDSNPIFSAGFGLMAVGVGLTFLRRSAVQIGTLAQRRLLVSLEISSKDASYLWFLQWMSQQAAKQASLSQKPLRRIGWDLDGLASRLKSHELAVETKYEQRGDGSSSAEFSLVPGPGTHYFRYHKAWFQVSESIKLRYVGSCPELILMHSSQVKRERATNMLDLNSGTPWETVTLTTLSRDRQLFSSLLTEARSLAQSAQMGRTVIYTAWGTEWRPFGRPRMRRALESVVLDKGVKEGIVGDVEAFMKRGSWYFQRGIPYRRGYLLHGPPGSGKSSFIQALAGSLEYNICVLNLSERGLTDDKLNHLLANAPERSLVLLEDIDAAFSSPTATSMTGEANARTRSTEQGFNANVTFSGLLNALDGVASSTSQRILFLTTNHIDRLDPALIRPGRVDLKIYVSDATSWQVGKLYQRFYSKSSEDSEGVEEGTLSEWKEELMKKVERDVENGTRVSMAAVQGHFIRNGAREALDGWERLVEEVKEDKEVRLRFASSF</sequence>
<evidence type="ECO:0000256" key="1">
    <source>
        <dbReference type="ARBA" id="ARBA00004434"/>
    </source>
</evidence>
<evidence type="ECO:0000256" key="2">
    <source>
        <dbReference type="ARBA" id="ARBA00007448"/>
    </source>
</evidence>
<dbReference type="InterPro" id="IPR027417">
    <property type="entry name" value="P-loop_NTPase"/>
</dbReference>
<evidence type="ECO:0000256" key="5">
    <source>
        <dbReference type="ARBA" id="ARBA00022792"/>
    </source>
</evidence>
<comment type="similarity">
    <text evidence="2">Belongs to the AAA ATPase family. BCS1 subfamily.</text>
</comment>
<dbReference type="GO" id="GO:0005524">
    <property type="term" value="F:ATP binding"/>
    <property type="evidence" value="ECO:0007669"/>
    <property type="project" value="UniProtKB-KW"/>
</dbReference>
<dbReference type="GO" id="GO:0034551">
    <property type="term" value="P:mitochondrial respiratory chain complex III assembly"/>
    <property type="evidence" value="ECO:0007669"/>
    <property type="project" value="UniProtKB-ARBA"/>
</dbReference>
<dbReference type="GO" id="GO:0005743">
    <property type="term" value="C:mitochondrial inner membrane"/>
    <property type="evidence" value="ECO:0007669"/>
    <property type="project" value="UniProtKB-SubCell"/>
</dbReference>
<keyword evidence="9" id="KW-0496">Mitochondrion</keyword>
<evidence type="ECO:0000256" key="6">
    <source>
        <dbReference type="ARBA" id="ARBA00022801"/>
    </source>
</evidence>
<dbReference type="EMBL" id="FQNC01000087">
    <property type="protein sequence ID" value="SGZ27014.1"/>
    <property type="molecule type" value="Genomic_DNA"/>
</dbReference>
<evidence type="ECO:0000313" key="16">
    <source>
        <dbReference type="EMBL" id="SGZ27014.1"/>
    </source>
</evidence>
<keyword evidence="17" id="KW-1185">Reference proteome</keyword>
<evidence type="ECO:0000256" key="13">
    <source>
        <dbReference type="SAM" id="MobiDB-lite"/>
    </source>
</evidence>
<keyword evidence="10" id="KW-0472">Membrane</keyword>
<evidence type="ECO:0000259" key="14">
    <source>
        <dbReference type="SMART" id="SM00382"/>
    </source>
</evidence>
<dbReference type="PANTHER" id="PTHR23070">
    <property type="entry name" value="BCS1 AAA-TYPE ATPASE"/>
    <property type="match status" value="1"/>
</dbReference>
<reference evidence="16 17" key="1">
    <citation type="submission" date="2016-11" db="EMBL/GenBank/DDBJ databases">
        <authorList>
            <person name="Jaros S."/>
            <person name="Januszkiewicz K."/>
            <person name="Wedrychowicz H."/>
        </authorList>
    </citation>
    <scope>NUCLEOTIDE SEQUENCE [LARGE SCALE GENOMIC DNA]</scope>
</reference>
<keyword evidence="3" id="KW-0812">Transmembrane</keyword>
<comment type="subcellular location">
    <subcellularLocation>
        <location evidence="1">Mitochondrion inner membrane</location>
        <topology evidence="1">Single-pass membrane protein</topology>
    </subcellularLocation>
</comment>
<evidence type="ECO:0000256" key="3">
    <source>
        <dbReference type="ARBA" id="ARBA00022692"/>
    </source>
</evidence>
<evidence type="ECO:0000256" key="10">
    <source>
        <dbReference type="ARBA" id="ARBA00023136"/>
    </source>
</evidence>
<dbReference type="InterPro" id="IPR003593">
    <property type="entry name" value="AAA+_ATPase"/>
</dbReference>
<keyword evidence="4 12" id="KW-0547">Nucleotide-binding</keyword>
<evidence type="ECO:0000256" key="9">
    <source>
        <dbReference type="ARBA" id="ARBA00023128"/>
    </source>
</evidence>
<evidence type="ECO:0000259" key="15">
    <source>
        <dbReference type="SMART" id="SM01024"/>
    </source>
</evidence>
<dbReference type="SMART" id="SM01024">
    <property type="entry name" value="BCS1_N"/>
    <property type="match status" value="1"/>
</dbReference>
<dbReference type="GO" id="GO:0016887">
    <property type="term" value="F:ATP hydrolysis activity"/>
    <property type="evidence" value="ECO:0007669"/>
    <property type="project" value="InterPro"/>
</dbReference>
<evidence type="ECO:0000256" key="11">
    <source>
        <dbReference type="ARBA" id="ARBA00048778"/>
    </source>
</evidence>
<organism evidence="16 17">
    <name type="scientific">Microbotryum silenes-dioicae</name>
    <dbReference type="NCBI Taxonomy" id="796604"/>
    <lineage>
        <taxon>Eukaryota</taxon>
        <taxon>Fungi</taxon>
        <taxon>Dikarya</taxon>
        <taxon>Basidiomycota</taxon>
        <taxon>Pucciniomycotina</taxon>
        <taxon>Microbotryomycetes</taxon>
        <taxon>Microbotryales</taxon>
        <taxon>Microbotryaceae</taxon>
        <taxon>Microbotryum</taxon>
    </lineage>
</organism>
<dbReference type="AlphaFoldDB" id="A0A2X0MMC6"/>
<feature type="domain" description="AAA+ ATPase" evidence="14">
    <location>
        <begin position="324"/>
        <end position="468"/>
    </location>
</feature>
<dbReference type="InterPro" id="IPR003960">
    <property type="entry name" value="ATPase_AAA_CS"/>
</dbReference>
<proteinExistence type="inferred from homology"/>
<dbReference type="Pfam" id="PF00004">
    <property type="entry name" value="AAA"/>
    <property type="match status" value="1"/>
</dbReference>
<feature type="domain" description="BCS1 N-terminal" evidence="15">
    <location>
        <begin position="78"/>
        <end position="293"/>
    </location>
</feature>
<dbReference type="FunFam" id="3.40.50.300:FF:000768">
    <property type="entry name" value="Probable mitochondrial chaperone bcs1"/>
    <property type="match status" value="1"/>
</dbReference>
<dbReference type="Proteomes" id="UP000249464">
    <property type="component" value="Unassembled WGS sequence"/>
</dbReference>
<feature type="region of interest" description="Disordered" evidence="13">
    <location>
        <begin position="22"/>
        <end position="43"/>
    </location>
</feature>
<name>A0A2X0MMC6_9BASI</name>
<keyword evidence="6" id="KW-0378">Hydrolase</keyword>
<dbReference type="InterPro" id="IPR003959">
    <property type="entry name" value="ATPase_AAA_core"/>
</dbReference>
<protein>
    <submittedName>
        <fullName evidence="16">BQ5605_C025g10026 protein</fullName>
    </submittedName>
</protein>
<dbReference type="SMART" id="SM00382">
    <property type="entry name" value="AAA"/>
    <property type="match status" value="1"/>
</dbReference>
<dbReference type="STRING" id="796604.A0A2X0MMC6"/>
<dbReference type="InterPro" id="IPR050747">
    <property type="entry name" value="Mitochondrial_chaperone_BCS1"/>
</dbReference>
<dbReference type="PROSITE" id="PS00674">
    <property type="entry name" value="AAA"/>
    <property type="match status" value="1"/>
</dbReference>
<dbReference type="InterPro" id="IPR057495">
    <property type="entry name" value="AAA_lid_BCS1"/>
</dbReference>
<accession>A0A2X0MMC6</accession>
<dbReference type="CDD" id="cd19510">
    <property type="entry name" value="RecA-like_BCS1"/>
    <property type="match status" value="1"/>
</dbReference>
<evidence type="ECO:0000256" key="8">
    <source>
        <dbReference type="ARBA" id="ARBA00022989"/>
    </source>
</evidence>
<dbReference type="SUPFAM" id="SSF52540">
    <property type="entry name" value="P-loop containing nucleoside triphosphate hydrolases"/>
    <property type="match status" value="1"/>
</dbReference>
<evidence type="ECO:0000313" key="17">
    <source>
        <dbReference type="Proteomes" id="UP000249464"/>
    </source>
</evidence>